<dbReference type="Proteomes" id="UP000070121">
    <property type="component" value="Unassembled WGS sequence"/>
</dbReference>
<evidence type="ECO:0000313" key="3">
    <source>
        <dbReference type="Proteomes" id="UP000070121"/>
    </source>
</evidence>
<keyword evidence="3" id="KW-1185">Reference proteome</keyword>
<proteinExistence type="predicted"/>
<protein>
    <submittedName>
        <fullName evidence="2">Uncharacterized protein</fullName>
    </submittedName>
</protein>
<comment type="caution">
    <text evidence="2">The sequence shown here is derived from an EMBL/GenBank/DDBJ whole genome shotgun (WGS) entry which is preliminary data.</text>
</comment>
<sequence length="96" mass="10939">MVVAPQLFELRPRSDFCRRHFVPSSCSMSDLRGPEERSAEIAEHLIISVGDVEIIPWQYSPMTLSAHKLDVRNMNARSSSLDQERALMSRPMPRLG</sequence>
<gene>
    <name evidence="2" type="ORF">CSAL01_04927</name>
</gene>
<evidence type="ECO:0000256" key="1">
    <source>
        <dbReference type="SAM" id="MobiDB-lite"/>
    </source>
</evidence>
<name>A0A135RQ70_9PEZI</name>
<reference evidence="2 3" key="1">
    <citation type="submission" date="2014-02" db="EMBL/GenBank/DDBJ databases">
        <title>The genome sequence of Colletotrichum salicis CBS 607.94.</title>
        <authorList>
            <person name="Baroncelli R."/>
            <person name="Thon M.R."/>
        </authorList>
    </citation>
    <scope>NUCLEOTIDE SEQUENCE [LARGE SCALE GENOMIC DNA]</scope>
    <source>
        <strain evidence="2 3">CBS 607.94</strain>
    </source>
</reference>
<dbReference type="EMBL" id="JFFI01002739">
    <property type="protein sequence ID" value="KXH25735.1"/>
    <property type="molecule type" value="Genomic_DNA"/>
</dbReference>
<organism evidence="2 3">
    <name type="scientific">Colletotrichum salicis</name>
    <dbReference type="NCBI Taxonomy" id="1209931"/>
    <lineage>
        <taxon>Eukaryota</taxon>
        <taxon>Fungi</taxon>
        <taxon>Dikarya</taxon>
        <taxon>Ascomycota</taxon>
        <taxon>Pezizomycotina</taxon>
        <taxon>Sordariomycetes</taxon>
        <taxon>Hypocreomycetidae</taxon>
        <taxon>Glomerellales</taxon>
        <taxon>Glomerellaceae</taxon>
        <taxon>Colletotrichum</taxon>
        <taxon>Colletotrichum acutatum species complex</taxon>
    </lineage>
</organism>
<feature type="region of interest" description="Disordered" evidence="1">
    <location>
        <begin position="77"/>
        <end position="96"/>
    </location>
</feature>
<dbReference type="AlphaFoldDB" id="A0A135RQ70"/>
<accession>A0A135RQ70</accession>
<evidence type="ECO:0000313" key="2">
    <source>
        <dbReference type="EMBL" id="KXH25735.1"/>
    </source>
</evidence>